<organism evidence="3 4">
    <name type="scientific">Theileria equi strain WA</name>
    <dbReference type="NCBI Taxonomy" id="1537102"/>
    <lineage>
        <taxon>Eukaryota</taxon>
        <taxon>Sar</taxon>
        <taxon>Alveolata</taxon>
        <taxon>Apicomplexa</taxon>
        <taxon>Aconoidasida</taxon>
        <taxon>Piroplasmida</taxon>
        <taxon>Theileriidae</taxon>
        <taxon>Theileria</taxon>
    </lineage>
</organism>
<accession>L1LA09</accession>
<feature type="domain" description="Multiple myeloma tumor-associated protein 2-like N-terminal" evidence="2">
    <location>
        <begin position="12"/>
        <end position="90"/>
    </location>
</feature>
<evidence type="ECO:0000259" key="2">
    <source>
        <dbReference type="Pfam" id="PF10159"/>
    </source>
</evidence>
<dbReference type="eggNOG" id="ENOG502SBWX">
    <property type="taxonomic scope" value="Eukaryota"/>
</dbReference>
<dbReference type="VEuPathDB" id="PiroplasmaDB:BEWA_016760"/>
<evidence type="ECO:0000313" key="3">
    <source>
        <dbReference type="EMBL" id="EKX71998.1"/>
    </source>
</evidence>
<dbReference type="Pfam" id="PF10159">
    <property type="entry name" value="MMtag"/>
    <property type="match status" value="1"/>
</dbReference>
<dbReference type="GeneID" id="15804938"/>
<protein>
    <recommendedName>
        <fullName evidence="2">Multiple myeloma tumor-associated protein 2-like N-terminal domain-containing protein</fullName>
    </recommendedName>
</protein>
<dbReference type="AlphaFoldDB" id="L1LA09"/>
<name>L1LA09_THEEQ</name>
<dbReference type="OrthoDB" id="5390672at2759"/>
<feature type="region of interest" description="Disordered" evidence="1">
    <location>
        <begin position="116"/>
        <end position="267"/>
    </location>
</feature>
<keyword evidence="4" id="KW-1185">Reference proteome</keyword>
<evidence type="ECO:0000313" key="4">
    <source>
        <dbReference type="Proteomes" id="UP000031512"/>
    </source>
</evidence>
<sequence length="267" mass="31988">MIDLKLSPPREGNRGGREQFKWEDLKGHDLKDREYYLGHSVKVGLLKRKNTFYKHDWYLQSDSATSKPQEDEELELTKKYEDEVMQEMLGIKPKRLMLLKSKPTSVQQLRAILEIPEATTSKEDDSDGDHGQTTSHTARESNYRNYSPERRRSESRGKGDHDHKDRKRSRIHDKRDDRHRSRDRGYKARDRSSSGHRGYERDTDVEYRREHSRCHVSRRSRSPHRRSRYRSKSADENSTSRYGRFSREANSYRRDKKHKHTHRRSYS</sequence>
<feature type="compositionally biased region" description="Basic residues" evidence="1">
    <location>
        <begin position="210"/>
        <end position="231"/>
    </location>
</feature>
<dbReference type="PANTHER" id="PTHR14580:SF0">
    <property type="entry name" value="MULTIPLE MYELOMA TUMOR-ASSOCIATED PROTEIN 2"/>
    <property type="match status" value="1"/>
</dbReference>
<feature type="compositionally biased region" description="Basic and acidic residues" evidence="1">
    <location>
        <begin position="137"/>
        <end position="163"/>
    </location>
</feature>
<feature type="compositionally biased region" description="Basic residues" evidence="1">
    <location>
        <begin position="254"/>
        <end position="267"/>
    </location>
</feature>
<gene>
    <name evidence="3" type="ORF">BEWA_016760</name>
</gene>
<dbReference type="Proteomes" id="UP000031512">
    <property type="component" value="Unassembled WGS sequence"/>
</dbReference>
<comment type="caution">
    <text evidence="3">The sequence shown here is derived from an EMBL/GenBank/DDBJ whole genome shotgun (WGS) entry which is preliminary data.</text>
</comment>
<dbReference type="InterPro" id="IPR019315">
    <property type="entry name" value="MMTA2_N"/>
</dbReference>
<dbReference type="EMBL" id="ACOU01000008">
    <property type="protein sequence ID" value="EKX71998.1"/>
    <property type="molecule type" value="Genomic_DNA"/>
</dbReference>
<proteinExistence type="predicted"/>
<evidence type="ECO:0000256" key="1">
    <source>
        <dbReference type="SAM" id="MobiDB-lite"/>
    </source>
</evidence>
<feature type="compositionally biased region" description="Basic and acidic residues" evidence="1">
    <location>
        <begin position="173"/>
        <end position="209"/>
    </location>
</feature>
<reference evidence="3 4" key="1">
    <citation type="journal article" date="2012" name="BMC Genomics">
        <title>Comparative genomic analysis and phylogenetic position of Theileria equi.</title>
        <authorList>
            <person name="Kappmeyer L.S."/>
            <person name="Thiagarajan M."/>
            <person name="Herndon D.R."/>
            <person name="Ramsay J.D."/>
            <person name="Caler E."/>
            <person name="Djikeng A."/>
            <person name="Gillespie J.J."/>
            <person name="Lau A.O."/>
            <person name="Roalson E.H."/>
            <person name="Silva J.C."/>
            <person name="Silva M.G."/>
            <person name="Suarez C.E."/>
            <person name="Ueti M.W."/>
            <person name="Nene V.M."/>
            <person name="Mealey R.H."/>
            <person name="Knowles D.P."/>
            <person name="Brayton K.A."/>
        </authorList>
    </citation>
    <scope>NUCLEOTIDE SEQUENCE [LARGE SCALE GENOMIC DNA]</scope>
    <source>
        <strain evidence="3 4">WA</strain>
    </source>
</reference>
<dbReference type="RefSeq" id="XP_004831450.1">
    <property type="nucleotide sequence ID" value="XM_004831393.1"/>
</dbReference>
<dbReference type="PANTHER" id="PTHR14580">
    <property type="entry name" value="MULTIPLE MYELOMA TUMOR-ASSOCIATED PROTEIN 2 FAMILY MEMBER"/>
    <property type="match status" value="1"/>
</dbReference>
<dbReference type="KEGG" id="beq:BEWA_016760"/>
<dbReference type="InterPro" id="IPR039207">
    <property type="entry name" value="MMTAG2-like"/>
</dbReference>